<name>A0ABD1FAU0_HYPHA</name>
<dbReference type="PANTHER" id="PTHR21505:SF12">
    <property type="entry name" value="MADF DOMAIN-CONTAINING PROTEIN-RELATED"/>
    <property type="match status" value="1"/>
</dbReference>
<dbReference type="EMBL" id="JBDJPC010000001">
    <property type="protein sequence ID" value="KAL1516125.1"/>
    <property type="molecule type" value="Genomic_DNA"/>
</dbReference>
<evidence type="ECO:0000313" key="3">
    <source>
        <dbReference type="EMBL" id="KAL1516125.1"/>
    </source>
</evidence>
<dbReference type="AlphaFoldDB" id="A0ABD1FAU0"/>
<reference evidence="3 4" key="1">
    <citation type="submission" date="2024-05" db="EMBL/GenBank/DDBJ databases">
        <title>Genetic variation in Jamaican populations of the coffee berry borer (Hypothenemus hampei).</title>
        <authorList>
            <person name="Errbii M."/>
            <person name="Myrie A."/>
        </authorList>
    </citation>
    <scope>NUCLEOTIDE SEQUENCE [LARGE SCALE GENOMIC DNA]</scope>
    <source>
        <strain evidence="3">JA-Hopewell-2020-01-JO</strain>
        <tissue evidence="3">Whole body</tissue>
    </source>
</reference>
<feature type="domain" description="MADF" evidence="2">
    <location>
        <begin position="14"/>
        <end position="103"/>
    </location>
</feature>
<dbReference type="PANTHER" id="PTHR21505">
    <property type="entry name" value="MADF DOMAIN-CONTAINING PROTEIN-RELATED"/>
    <property type="match status" value="1"/>
</dbReference>
<dbReference type="PROSITE" id="PS51029">
    <property type="entry name" value="MADF"/>
    <property type="match status" value="1"/>
</dbReference>
<dbReference type="SMART" id="SM00595">
    <property type="entry name" value="MADF"/>
    <property type="match status" value="1"/>
</dbReference>
<gene>
    <name evidence="3" type="ORF">ABEB36_000046</name>
</gene>
<accession>A0ABD1FAU0</accession>
<organism evidence="3 4">
    <name type="scientific">Hypothenemus hampei</name>
    <name type="common">Coffee berry borer</name>
    <dbReference type="NCBI Taxonomy" id="57062"/>
    <lineage>
        <taxon>Eukaryota</taxon>
        <taxon>Metazoa</taxon>
        <taxon>Ecdysozoa</taxon>
        <taxon>Arthropoda</taxon>
        <taxon>Hexapoda</taxon>
        <taxon>Insecta</taxon>
        <taxon>Pterygota</taxon>
        <taxon>Neoptera</taxon>
        <taxon>Endopterygota</taxon>
        <taxon>Coleoptera</taxon>
        <taxon>Polyphaga</taxon>
        <taxon>Cucujiformia</taxon>
        <taxon>Curculionidae</taxon>
        <taxon>Scolytinae</taxon>
        <taxon>Hypothenemus</taxon>
    </lineage>
</organism>
<dbReference type="Pfam" id="PF10545">
    <property type="entry name" value="MADF_DNA_bdg"/>
    <property type="match status" value="1"/>
</dbReference>
<evidence type="ECO:0000256" key="1">
    <source>
        <dbReference type="SAM" id="MobiDB-lite"/>
    </source>
</evidence>
<proteinExistence type="predicted"/>
<dbReference type="InterPro" id="IPR006578">
    <property type="entry name" value="MADF-dom"/>
</dbReference>
<sequence length="220" mass="25317">MATVPKLSETDTIKFVGLYKDCEVLWNIRHEHYKNRDKRNSAFEYIQREMNMQGLGVDFIKKIKSIRDTYNLEKNKIKKSTKSGASPDEIYSPRLIWFKEAATFVDFCTGRESLSNIVSSATIETRTKDTSKDTNNLNVTYGEDSSTQSFMQPRSNNVTGSTSANKRRKSNDTVPHHIAIAMEKLEQLKNSSMEKDEFDYFAMNIARQLRSLSLERALKC</sequence>
<dbReference type="Proteomes" id="UP001566132">
    <property type="component" value="Unassembled WGS sequence"/>
</dbReference>
<feature type="compositionally biased region" description="Polar residues" evidence="1">
    <location>
        <begin position="133"/>
        <end position="164"/>
    </location>
</feature>
<keyword evidence="4" id="KW-1185">Reference proteome</keyword>
<comment type="caution">
    <text evidence="3">The sequence shown here is derived from an EMBL/GenBank/DDBJ whole genome shotgun (WGS) entry which is preliminary data.</text>
</comment>
<protein>
    <recommendedName>
        <fullName evidence="2">MADF domain-containing protein</fullName>
    </recommendedName>
</protein>
<evidence type="ECO:0000313" key="4">
    <source>
        <dbReference type="Proteomes" id="UP001566132"/>
    </source>
</evidence>
<feature type="region of interest" description="Disordered" evidence="1">
    <location>
        <begin position="124"/>
        <end position="174"/>
    </location>
</feature>
<evidence type="ECO:0000259" key="2">
    <source>
        <dbReference type="PROSITE" id="PS51029"/>
    </source>
</evidence>